<dbReference type="EMBL" id="JAOPGA020000665">
    <property type="protein sequence ID" value="KAL0480532.1"/>
    <property type="molecule type" value="Genomic_DNA"/>
</dbReference>
<evidence type="ECO:0000256" key="4">
    <source>
        <dbReference type="ARBA" id="ARBA00023239"/>
    </source>
</evidence>
<dbReference type="NCBIfam" id="TIGR01127">
    <property type="entry name" value="ilvA_1Cterm"/>
    <property type="match status" value="1"/>
</dbReference>
<name>A0AAW2YW78_9EUKA</name>
<dbReference type="Gene3D" id="3.40.50.1100">
    <property type="match status" value="2"/>
</dbReference>
<keyword evidence="3" id="KW-0663">Pyridoxal phosphate</keyword>
<proteinExistence type="inferred from homology"/>
<dbReference type="CDD" id="cd01562">
    <property type="entry name" value="Thr-dehyd"/>
    <property type="match status" value="1"/>
</dbReference>
<dbReference type="GO" id="GO:0003941">
    <property type="term" value="F:L-serine ammonia-lyase activity"/>
    <property type="evidence" value="ECO:0007669"/>
    <property type="project" value="TreeGrafter"/>
</dbReference>
<dbReference type="Pfam" id="PF00291">
    <property type="entry name" value="PALP"/>
    <property type="match status" value="1"/>
</dbReference>
<organism evidence="6 7">
    <name type="scientific">Acrasis kona</name>
    <dbReference type="NCBI Taxonomy" id="1008807"/>
    <lineage>
        <taxon>Eukaryota</taxon>
        <taxon>Discoba</taxon>
        <taxon>Heterolobosea</taxon>
        <taxon>Tetramitia</taxon>
        <taxon>Eutetramitia</taxon>
        <taxon>Acrasidae</taxon>
        <taxon>Acrasis</taxon>
    </lineage>
</organism>
<evidence type="ECO:0000313" key="6">
    <source>
        <dbReference type="EMBL" id="KAL0480532.1"/>
    </source>
</evidence>
<dbReference type="PANTHER" id="PTHR48078:SF19">
    <property type="entry name" value="ACT DOMAIN-CONTAINING PROTEIN"/>
    <property type="match status" value="1"/>
</dbReference>
<evidence type="ECO:0000256" key="3">
    <source>
        <dbReference type="ARBA" id="ARBA00022898"/>
    </source>
</evidence>
<comment type="caution">
    <text evidence="6">The sequence shown here is derived from an EMBL/GenBank/DDBJ whole genome shotgun (WGS) entry which is preliminary data.</text>
</comment>
<dbReference type="GO" id="GO:0009097">
    <property type="term" value="P:isoleucine biosynthetic process"/>
    <property type="evidence" value="ECO:0007669"/>
    <property type="project" value="TreeGrafter"/>
</dbReference>
<dbReference type="PROSITE" id="PS51671">
    <property type="entry name" value="ACT"/>
    <property type="match status" value="1"/>
</dbReference>
<evidence type="ECO:0000313" key="7">
    <source>
        <dbReference type="Proteomes" id="UP001431209"/>
    </source>
</evidence>
<dbReference type="InterPro" id="IPR001926">
    <property type="entry name" value="TrpB-like_PALP"/>
</dbReference>
<keyword evidence="7" id="KW-1185">Reference proteome</keyword>
<comment type="similarity">
    <text evidence="2">Belongs to the serine/threonine dehydratase family.</text>
</comment>
<keyword evidence="4" id="KW-0456">Lyase</keyword>
<protein>
    <submittedName>
        <fullName evidence="6">TdcB</fullName>
    </submittedName>
</protein>
<sequence length="498" mass="54757">MKSTLHRVCINGSLRASNLLWKRAYSTLEPLPTAHILTPEELTPLSEKKIELIQKPLADSVDTRTIVDNDYGVTLNCIEEAHERIRFLLKPTPIQYSPLLSQDIFGKEALPSKTNKSPRQIFLKYENKHMTGSFKERGAINKLALLSAEERSRGVVASSAGNHAQAVSYHAMRMGVDCTICMPETAPLSKINGTKRYGAKVVLVGNNLDDAYVEASRIMKEEGRTFVHPYNDFDVISGQGTLGLELMEQNPYLDTVICPVGGGGLIAGTALAIKSINPRIKVIGVEAEAMQGMIASKQAKKPVVVPFQTTIADGIAVKNVGEKTFKIIDKYVDDIVTVNDGEIAQAVLTLLEREKTMCEGAGATGIAAMLTNKINFTASQKRICVVLSGGNIDVGLLREIIDRGLVNDGRLARLRVVVPDVPGNLARVLTSLAEMRCNVREVEHERAFRNVPVGKTATIVTLQTRGWDHIDQVYKELTNMKFEFSFEGMPEHKYGVKE</sequence>
<dbReference type="InterPro" id="IPR050147">
    <property type="entry name" value="Ser/Thr_Dehydratase"/>
</dbReference>
<dbReference type="GO" id="GO:0006565">
    <property type="term" value="P:L-serine catabolic process"/>
    <property type="evidence" value="ECO:0007669"/>
    <property type="project" value="TreeGrafter"/>
</dbReference>
<dbReference type="FunFam" id="3.40.50.1100:FF:000007">
    <property type="entry name" value="L-threonine dehydratase catabolic TdcB"/>
    <property type="match status" value="1"/>
</dbReference>
<dbReference type="AlphaFoldDB" id="A0AAW2YW78"/>
<evidence type="ECO:0000256" key="2">
    <source>
        <dbReference type="ARBA" id="ARBA00010869"/>
    </source>
</evidence>
<dbReference type="GO" id="GO:0006567">
    <property type="term" value="P:L-threonine catabolic process"/>
    <property type="evidence" value="ECO:0007669"/>
    <property type="project" value="InterPro"/>
</dbReference>
<dbReference type="InterPro" id="IPR036052">
    <property type="entry name" value="TrpB-like_PALP_sf"/>
</dbReference>
<evidence type="ECO:0000259" key="5">
    <source>
        <dbReference type="PROSITE" id="PS51671"/>
    </source>
</evidence>
<dbReference type="Proteomes" id="UP001431209">
    <property type="component" value="Unassembled WGS sequence"/>
</dbReference>
<comment type="cofactor">
    <cofactor evidence="1">
        <name>pyridoxal 5'-phosphate</name>
        <dbReference type="ChEBI" id="CHEBI:597326"/>
    </cofactor>
</comment>
<dbReference type="InterPro" id="IPR005789">
    <property type="entry name" value="Thr_deHydtase_catblc"/>
</dbReference>
<dbReference type="SUPFAM" id="SSF53686">
    <property type="entry name" value="Tryptophan synthase beta subunit-like PLP-dependent enzymes"/>
    <property type="match status" value="1"/>
</dbReference>
<feature type="domain" description="ACT" evidence="5">
    <location>
        <begin position="413"/>
        <end position="498"/>
    </location>
</feature>
<dbReference type="GO" id="GO:0004794">
    <property type="term" value="F:threonine deaminase activity"/>
    <property type="evidence" value="ECO:0007669"/>
    <property type="project" value="InterPro"/>
</dbReference>
<accession>A0AAW2YW78</accession>
<dbReference type="CDD" id="cd04886">
    <property type="entry name" value="ACT_ThrD-II-like"/>
    <property type="match status" value="1"/>
</dbReference>
<dbReference type="PANTHER" id="PTHR48078">
    <property type="entry name" value="THREONINE DEHYDRATASE, MITOCHONDRIAL-RELATED"/>
    <property type="match status" value="1"/>
</dbReference>
<dbReference type="InterPro" id="IPR002912">
    <property type="entry name" value="ACT_dom"/>
</dbReference>
<reference evidence="6 7" key="1">
    <citation type="submission" date="2024-03" db="EMBL/GenBank/DDBJ databases">
        <title>The Acrasis kona genome and developmental transcriptomes reveal deep origins of eukaryotic multicellular pathways.</title>
        <authorList>
            <person name="Sheikh S."/>
            <person name="Fu C.-J."/>
            <person name="Brown M.W."/>
            <person name="Baldauf S.L."/>
        </authorList>
    </citation>
    <scope>NUCLEOTIDE SEQUENCE [LARGE SCALE GENOMIC DNA]</scope>
    <source>
        <strain evidence="6 7">ATCC MYA-3509</strain>
    </source>
</reference>
<evidence type="ECO:0000256" key="1">
    <source>
        <dbReference type="ARBA" id="ARBA00001933"/>
    </source>
</evidence>
<dbReference type="InterPro" id="IPR044561">
    <property type="entry name" value="ACT_ThrD-II-like"/>
</dbReference>
<gene>
    <name evidence="6" type="ORF">AKO1_006769</name>
</gene>